<organism evidence="4 5">
    <name type="scientific">Phytoactinopolyspora alkaliphila</name>
    <dbReference type="NCBI Taxonomy" id="1783498"/>
    <lineage>
        <taxon>Bacteria</taxon>
        <taxon>Bacillati</taxon>
        <taxon>Actinomycetota</taxon>
        <taxon>Actinomycetes</taxon>
        <taxon>Jiangellales</taxon>
        <taxon>Jiangellaceae</taxon>
        <taxon>Phytoactinopolyspora</taxon>
    </lineage>
</organism>
<dbReference type="GO" id="GO:0070402">
    <property type="term" value="F:NADPH binding"/>
    <property type="evidence" value="ECO:0007669"/>
    <property type="project" value="TreeGrafter"/>
</dbReference>
<evidence type="ECO:0000313" key="5">
    <source>
        <dbReference type="Proteomes" id="UP000469185"/>
    </source>
</evidence>
<evidence type="ECO:0000259" key="3">
    <source>
        <dbReference type="SMART" id="SM00829"/>
    </source>
</evidence>
<dbReference type="Pfam" id="PF00107">
    <property type="entry name" value="ADH_zinc_N"/>
    <property type="match status" value="1"/>
</dbReference>
<comment type="caution">
    <text evidence="4">The sequence shown here is derived from an EMBL/GenBank/DDBJ whole genome shotgun (WGS) entry which is preliminary data.</text>
</comment>
<dbReference type="InterPro" id="IPR036291">
    <property type="entry name" value="NAD(P)-bd_dom_sf"/>
</dbReference>
<dbReference type="InterPro" id="IPR020843">
    <property type="entry name" value="ER"/>
</dbReference>
<dbReference type="GO" id="GO:0005829">
    <property type="term" value="C:cytosol"/>
    <property type="evidence" value="ECO:0007669"/>
    <property type="project" value="TreeGrafter"/>
</dbReference>
<dbReference type="GO" id="GO:0003960">
    <property type="term" value="F:quinone reductase (NADPH) activity"/>
    <property type="evidence" value="ECO:0007669"/>
    <property type="project" value="InterPro"/>
</dbReference>
<evidence type="ECO:0000313" key="4">
    <source>
        <dbReference type="EMBL" id="NED96160.1"/>
    </source>
</evidence>
<dbReference type="RefSeq" id="WP_163818944.1">
    <property type="nucleotide sequence ID" value="NZ_JAAGOB010000006.1"/>
</dbReference>
<dbReference type="SMART" id="SM00829">
    <property type="entry name" value="PKS_ER"/>
    <property type="match status" value="1"/>
</dbReference>
<dbReference type="InterPro" id="IPR013154">
    <property type="entry name" value="ADH-like_N"/>
</dbReference>
<dbReference type="PANTHER" id="PTHR48106:SF13">
    <property type="entry name" value="QUINONE OXIDOREDUCTASE-RELATED"/>
    <property type="match status" value="1"/>
</dbReference>
<evidence type="ECO:0000256" key="1">
    <source>
        <dbReference type="ARBA" id="ARBA00022857"/>
    </source>
</evidence>
<dbReference type="Gene3D" id="3.90.180.10">
    <property type="entry name" value="Medium-chain alcohol dehydrogenases, catalytic domain"/>
    <property type="match status" value="1"/>
</dbReference>
<dbReference type="Proteomes" id="UP000469185">
    <property type="component" value="Unassembled WGS sequence"/>
</dbReference>
<accession>A0A6N9YML3</accession>
<dbReference type="Gene3D" id="3.40.50.720">
    <property type="entry name" value="NAD(P)-binding Rossmann-like Domain"/>
    <property type="match status" value="1"/>
</dbReference>
<dbReference type="PANTHER" id="PTHR48106">
    <property type="entry name" value="QUINONE OXIDOREDUCTASE PIG3-RELATED"/>
    <property type="match status" value="1"/>
</dbReference>
<proteinExistence type="predicted"/>
<sequence>MRAVLVRENGGPDVLEVTDVDPPQPEAGELLVDVGAAGVNYIDTYQREGRYPVPTPFTLGMEGAGTVRAVGADVTGVRAGDRVAWKAAQGSYAEQAIVPADEAVPVPESVSTDDAAALLLQGLTAHYLATSTYPVQPGDWVVVHAAAGGVGLLLTQIVKIRGGHVLATTSTEDKAELAKAAGADETTSYEQFADRARELTDGEGVPCVYDGVGRATFDAGLDALRVRGTMALFGAASGPVPPLDPQQLNAKGSLYLTRPTLAHYCRNREELLARTDELLEWVGSGRLDVRVGGRYPLAEARRAHEDLEGRKTTGKLLLIP</sequence>
<dbReference type="Pfam" id="PF08240">
    <property type="entry name" value="ADH_N"/>
    <property type="match status" value="1"/>
</dbReference>
<reference evidence="4 5" key="1">
    <citation type="submission" date="2020-02" db="EMBL/GenBank/DDBJ databases">
        <authorList>
            <person name="Li X.-J."/>
            <person name="Feng X.-M."/>
        </authorList>
    </citation>
    <scope>NUCLEOTIDE SEQUENCE [LARGE SCALE GENOMIC DNA]</scope>
    <source>
        <strain evidence="4 5">CGMCC 4.7225</strain>
    </source>
</reference>
<dbReference type="EMBL" id="JAAGOB010000006">
    <property type="protein sequence ID" value="NED96160.1"/>
    <property type="molecule type" value="Genomic_DNA"/>
</dbReference>
<dbReference type="CDD" id="cd05286">
    <property type="entry name" value="QOR2"/>
    <property type="match status" value="1"/>
</dbReference>
<keyword evidence="1" id="KW-0521">NADP</keyword>
<dbReference type="SUPFAM" id="SSF50129">
    <property type="entry name" value="GroES-like"/>
    <property type="match status" value="1"/>
</dbReference>
<feature type="domain" description="Enoyl reductase (ER)" evidence="3">
    <location>
        <begin position="10"/>
        <end position="318"/>
    </location>
</feature>
<dbReference type="SUPFAM" id="SSF51735">
    <property type="entry name" value="NAD(P)-binding Rossmann-fold domains"/>
    <property type="match status" value="1"/>
</dbReference>
<protein>
    <submittedName>
        <fullName evidence="4">Quinone oxidoreductase</fullName>
    </submittedName>
</protein>
<dbReference type="InterPro" id="IPR011032">
    <property type="entry name" value="GroES-like_sf"/>
</dbReference>
<evidence type="ECO:0000256" key="2">
    <source>
        <dbReference type="ARBA" id="ARBA00023002"/>
    </source>
</evidence>
<dbReference type="GO" id="GO:0035925">
    <property type="term" value="F:mRNA 3'-UTR AU-rich region binding"/>
    <property type="evidence" value="ECO:0007669"/>
    <property type="project" value="TreeGrafter"/>
</dbReference>
<name>A0A6N9YML3_9ACTN</name>
<dbReference type="AlphaFoldDB" id="A0A6N9YML3"/>
<keyword evidence="5" id="KW-1185">Reference proteome</keyword>
<gene>
    <name evidence="4" type="ORF">G1H11_12655</name>
</gene>
<keyword evidence="2" id="KW-0560">Oxidoreductase</keyword>
<dbReference type="InterPro" id="IPR013149">
    <property type="entry name" value="ADH-like_C"/>
</dbReference>
<dbReference type="InterPro" id="IPR047618">
    <property type="entry name" value="QOR-like"/>
</dbReference>
<dbReference type="FunFam" id="3.40.50.720:FF:000053">
    <property type="entry name" value="Quinone oxidoreductase 1"/>
    <property type="match status" value="1"/>
</dbReference>